<dbReference type="AlphaFoldDB" id="A0A2R6Q862"/>
<evidence type="ECO:0000313" key="6">
    <source>
        <dbReference type="EMBL" id="PSS04090.1"/>
    </source>
</evidence>
<comment type="subcellular location">
    <subcellularLocation>
        <location evidence="1">Cytoplasm</location>
    </subcellularLocation>
</comment>
<dbReference type="InterPro" id="IPR019376">
    <property type="entry name" value="Myeloid_leukemia_factor"/>
</dbReference>
<feature type="region of interest" description="Disordered" evidence="5">
    <location>
        <begin position="98"/>
        <end position="147"/>
    </location>
</feature>
<keyword evidence="7" id="KW-1185">Reference proteome</keyword>
<dbReference type="Gramene" id="PSS04090">
    <property type="protein sequence ID" value="PSS04090"/>
    <property type="gene ID" value="CEY00_Acc19930"/>
</dbReference>
<comment type="similarity">
    <text evidence="2">Belongs to the MLF family.</text>
</comment>
<evidence type="ECO:0000256" key="3">
    <source>
        <dbReference type="ARBA" id="ARBA00022490"/>
    </source>
</evidence>
<dbReference type="EMBL" id="NKQK01000018">
    <property type="protein sequence ID" value="PSS04090.1"/>
    <property type="molecule type" value="Genomic_DNA"/>
</dbReference>
<evidence type="ECO:0000256" key="2">
    <source>
        <dbReference type="ARBA" id="ARBA00008332"/>
    </source>
</evidence>
<dbReference type="STRING" id="1590841.A0A2R6Q862"/>
<keyword evidence="4" id="KW-0597">Phosphoprotein</keyword>
<evidence type="ECO:0000256" key="4">
    <source>
        <dbReference type="ARBA" id="ARBA00022553"/>
    </source>
</evidence>
<keyword evidence="3" id="KW-0963">Cytoplasm</keyword>
<dbReference type="PANTHER" id="PTHR13105">
    <property type="entry name" value="MYELOID LEUKEMIA FACTOR"/>
    <property type="match status" value="1"/>
</dbReference>
<comment type="caution">
    <text evidence="6">The sequence shown here is derived from an EMBL/GenBank/DDBJ whole genome shotgun (WGS) entry which is preliminary data.</text>
</comment>
<sequence>MIKFISSSIAVVACQGLQHLENAGRQRRQGSYPFARFGRFGGLVRHRSLLFGGRDPFDDPFFTCPFGSMFESSVFGPTGNLFTDVYAPRFLEHTVPQSEPIIEELKSNDEKDEDKEEKKANPKKYGQSSNNPYVEVPDDGVEGTKSKQMQSRNDFNRLNNTHSQPQLTATPFRAPRFRMVAQMEHITPHLELGGQEVMGLEESKNADTATGQATHQIARGIHAKEIEF</sequence>
<reference evidence="6 7" key="1">
    <citation type="submission" date="2017-07" db="EMBL/GenBank/DDBJ databases">
        <title>An improved, manually edited Actinidia chinensis var. chinensis (kiwifruit) genome highlights the challenges associated with draft genomes and gene prediction in plants.</title>
        <authorList>
            <person name="Pilkington S."/>
            <person name="Crowhurst R."/>
            <person name="Hilario E."/>
            <person name="Nardozza S."/>
            <person name="Fraser L."/>
            <person name="Peng Y."/>
            <person name="Gunaseelan K."/>
            <person name="Simpson R."/>
            <person name="Tahir J."/>
            <person name="Deroles S."/>
            <person name="Templeton K."/>
            <person name="Luo Z."/>
            <person name="Davy M."/>
            <person name="Cheng C."/>
            <person name="Mcneilage M."/>
            <person name="Scaglione D."/>
            <person name="Liu Y."/>
            <person name="Zhang Q."/>
            <person name="Datson P."/>
            <person name="De Silva N."/>
            <person name="Gardiner S."/>
            <person name="Bassett H."/>
            <person name="Chagne D."/>
            <person name="Mccallum J."/>
            <person name="Dzierzon H."/>
            <person name="Deng C."/>
            <person name="Wang Y.-Y."/>
            <person name="Barron N."/>
            <person name="Manako K."/>
            <person name="Bowen J."/>
            <person name="Foster T."/>
            <person name="Erridge Z."/>
            <person name="Tiffin H."/>
            <person name="Waite C."/>
            <person name="Davies K."/>
            <person name="Grierson E."/>
            <person name="Laing W."/>
            <person name="Kirk R."/>
            <person name="Chen X."/>
            <person name="Wood M."/>
            <person name="Montefiori M."/>
            <person name="Brummell D."/>
            <person name="Schwinn K."/>
            <person name="Catanach A."/>
            <person name="Fullerton C."/>
            <person name="Li D."/>
            <person name="Meiyalaghan S."/>
            <person name="Nieuwenhuizen N."/>
            <person name="Read N."/>
            <person name="Prakash R."/>
            <person name="Hunter D."/>
            <person name="Zhang H."/>
            <person name="Mckenzie M."/>
            <person name="Knabel M."/>
            <person name="Harris A."/>
            <person name="Allan A."/>
            <person name="Chen A."/>
            <person name="Janssen B."/>
            <person name="Plunkett B."/>
            <person name="Dwamena C."/>
            <person name="Voogd C."/>
            <person name="Leif D."/>
            <person name="Lafferty D."/>
            <person name="Souleyre E."/>
            <person name="Varkonyi-Gasic E."/>
            <person name="Gambi F."/>
            <person name="Hanley J."/>
            <person name="Yao J.-L."/>
            <person name="Cheung J."/>
            <person name="David K."/>
            <person name="Warren B."/>
            <person name="Marsh K."/>
            <person name="Snowden K."/>
            <person name="Lin-Wang K."/>
            <person name="Brian L."/>
            <person name="Martinez-Sanchez M."/>
            <person name="Wang M."/>
            <person name="Ileperuma N."/>
            <person name="Macnee N."/>
            <person name="Campin R."/>
            <person name="Mcatee P."/>
            <person name="Drummond R."/>
            <person name="Espley R."/>
            <person name="Ireland H."/>
            <person name="Wu R."/>
            <person name="Atkinson R."/>
            <person name="Karunairetnam S."/>
            <person name="Bulley S."/>
            <person name="Chunkath S."/>
            <person name="Hanley Z."/>
            <person name="Storey R."/>
            <person name="Thrimawithana A."/>
            <person name="Thomson S."/>
            <person name="David C."/>
            <person name="Testolin R."/>
        </authorList>
    </citation>
    <scope>NUCLEOTIDE SEQUENCE [LARGE SCALE GENOMIC DNA]</scope>
    <source>
        <strain evidence="7">cv. Red5</strain>
        <tissue evidence="6">Young leaf</tissue>
    </source>
</reference>
<evidence type="ECO:0000256" key="1">
    <source>
        <dbReference type="ARBA" id="ARBA00004496"/>
    </source>
</evidence>
<proteinExistence type="inferred from homology"/>
<organism evidence="6 7">
    <name type="scientific">Actinidia chinensis var. chinensis</name>
    <name type="common">Chinese soft-hair kiwi</name>
    <dbReference type="NCBI Taxonomy" id="1590841"/>
    <lineage>
        <taxon>Eukaryota</taxon>
        <taxon>Viridiplantae</taxon>
        <taxon>Streptophyta</taxon>
        <taxon>Embryophyta</taxon>
        <taxon>Tracheophyta</taxon>
        <taxon>Spermatophyta</taxon>
        <taxon>Magnoliopsida</taxon>
        <taxon>eudicotyledons</taxon>
        <taxon>Gunneridae</taxon>
        <taxon>Pentapetalae</taxon>
        <taxon>asterids</taxon>
        <taxon>Ericales</taxon>
        <taxon>Actinidiaceae</taxon>
        <taxon>Actinidia</taxon>
    </lineage>
</organism>
<gene>
    <name evidence="6" type="ORF">CEY00_Acc19930</name>
</gene>
<reference evidence="7" key="2">
    <citation type="journal article" date="2018" name="BMC Genomics">
        <title>A manually annotated Actinidia chinensis var. chinensis (kiwifruit) genome highlights the challenges associated with draft genomes and gene prediction in plants.</title>
        <authorList>
            <person name="Pilkington S.M."/>
            <person name="Crowhurst R."/>
            <person name="Hilario E."/>
            <person name="Nardozza S."/>
            <person name="Fraser L."/>
            <person name="Peng Y."/>
            <person name="Gunaseelan K."/>
            <person name="Simpson R."/>
            <person name="Tahir J."/>
            <person name="Deroles S.C."/>
            <person name="Templeton K."/>
            <person name="Luo Z."/>
            <person name="Davy M."/>
            <person name="Cheng C."/>
            <person name="McNeilage M."/>
            <person name="Scaglione D."/>
            <person name="Liu Y."/>
            <person name="Zhang Q."/>
            <person name="Datson P."/>
            <person name="De Silva N."/>
            <person name="Gardiner S.E."/>
            <person name="Bassett H."/>
            <person name="Chagne D."/>
            <person name="McCallum J."/>
            <person name="Dzierzon H."/>
            <person name="Deng C."/>
            <person name="Wang Y.Y."/>
            <person name="Barron L."/>
            <person name="Manako K."/>
            <person name="Bowen J."/>
            <person name="Foster T.M."/>
            <person name="Erridge Z.A."/>
            <person name="Tiffin H."/>
            <person name="Waite C.N."/>
            <person name="Davies K.M."/>
            <person name="Grierson E.P."/>
            <person name="Laing W.A."/>
            <person name="Kirk R."/>
            <person name="Chen X."/>
            <person name="Wood M."/>
            <person name="Montefiori M."/>
            <person name="Brummell D.A."/>
            <person name="Schwinn K.E."/>
            <person name="Catanach A."/>
            <person name="Fullerton C."/>
            <person name="Li D."/>
            <person name="Meiyalaghan S."/>
            <person name="Nieuwenhuizen N."/>
            <person name="Read N."/>
            <person name="Prakash R."/>
            <person name="Hunter D."/>
            <person name="Zhang H."/>
            <person name="McKenzie M."/>
            <person name="Knabel M."/>
            <person name="Harris A."/>
            <person name="Allan A.C."/>
            <person name="Gleave A."/>
            <person name="Chen A."/>
            <person name="Janssen B.J."/>
            <person name="Plunkett B."/>
            <person name="Ampomah-Dwamena C."/>
            <person name="Voogd C."/>
            <person name="Leif D."/>
            <person name="Lafferty D."/>
            <person name="Souleyre E.J.F."/>
            <person name="Varkonyi-Gasic E."/>
            <person name="Gambi F."/>
            <person name="Hanley J."/>
            <person name="Yao J.L."/>
            <person name="Cheung J."/>
            <person name="David K.M."/>
            <person name="Warren B."/>
            <person name="Marsh K."/>
            <person name="Snowden K.C."/>
            <person name="Lin-Wang K."/>
            <person name="Brian L."/>
            <person name="Martinez-Sanchez M."/>
            <person name="Wang M."/>
            <person name="Ileperuma N."/>
            <person name="Macnee N."/>
            <person name="Campin R."/>
            <person name="McAtee P."/>
            <person name="Drummond R.S.M."/>
            <person name="Espley R.V."/>
            <person name="Ireland H.S."/>
            <person name="Wu R."/>
            <person name="Atkinson R.G."/>
            <person name="Karunairetnam S."/>
            <person name="Bulley S."/>
            <person name="Chunkath S."/>
            <person name="Hanley Z."/>
            <person name="Storey R."/>
            <person name="Thrimawithana A.H."/>
            <person name="Thomson S."/>
            <person name="David C."/>
            <person name="Testolin R."/>
            <person name="Huang H."/>
            <person name="Hellens R.P."/>
            <person name="Schaffer R.J."/>
        </authorList>
    </citation>
    <scope>NUCLEOTIDE SEQUENCE [LARGE SCALE GENOMIC DNA]</scope>
    <source>
        <strain evidence="7">cv. Red5</strain>
    </source>
</reference>
<accession>A0A2R6Q862</accession>
<dbReference type="InParanoid" id="A0A2R6Q862"/>
<evidence type="ECO:0000313" key="7">
    <source>
        <dbReference type="Proteomes" id="UP000241394"/>
    </source>
</evidence>
<dbReference type="GO" id="GO:0005737">
    <property type="term" value="C:cytoplasm"/>
    <property type="evidence" value="ECO:0007669"/>
    <property type="project" value="UniProtKB-SubCell"/>
</dbReference>
<name>A0A2R6Q862_ACTCC</name>
<evidence type="ECO:0000256" key="5">
    <source>
        <dbReference type="SAM" id="MobiDB-lite"/>
    </source>
</evidence>
<dbReference type="OrthoDB" id="8707547at2759"/>
<dbReference type="Proteomes" id="UP000241394">
    <property type="component" value="Chromosome LG18"/>
</dbReference>
<protein>
    <submittedName>
        <fullName evidence="6">Uncharacterized protein</fullName>
    </submittedName>
</protein>